<keyword evidence="1" id="KW-0479">Metal-binding</keyword>
<dbReference type="GO" id="GO:0006417">
    <property type="term" value="P:regulation of translation"/>
    <property type="evidence" value="ECO:0007669"/>
    <property type="project" value="UniProtKB-UniRule"/>
</dbReference>
<accession>A0A1I7Z0X6</accession>
<evidence type="ECO:0000313" key="3">
    <source>
        <dbReference type="Proteomes" id="UP000095287"/>
    </source>
</evidence>
<dbReference type="Proteomes" id="UP000095287">
    <property type="component" value="Unplaced"/>
</dbReference>
<keyword evidence="1" id="KW-0862">Zinc</keyword>
<evidence type="ECO:0000313" key="4">
    <source>
        <dbReference type="WBParaSite" id="L893_g21658.t1"/>
    </source>
</evidence>
<comment type="similarity">
    <text evidence="1">Belongs to the nanos family.</text>
</comment>
<keyword evidence="1" id="KW-0694">RNA-binding</keyword>
<keyword evidence="3" id="KW-1185">Reference proteome</keyword>
<feature type="domain" description="Nanos-type" evidence="2">
    <location>
        <begin position="51"/>
        <end position="98"/>
    </location>
</feature>
<dbReference type="PROSITE" id="PS51522">
    <property type="entry name" value="ZF_NANOS"/>
    <property type="match status" value="1"/>
</dbReference>
<proteinExistence type="inferred from homology"/>
<dbReference type="AlphaFoldDB" id="A0A1I7Z0X6"/>
<sequence length="109" mass="11718">MPPSPEVIAEAPNATTRCRSPSWSAPSLAALFDAFESEAAVITALRAMSPSCCFCRARGISPDTGHTNKNCPEIARMRPCMKCGASGFANHTLKYCPKITWPSNSREGK</sequence>
<name>A0A1I7Z0X6_9BILA</name>
<dbReference type="GO" id="GO:0003723">
    <property type="term" value="F:RNA binding"/>
    <property type="evidence" value="ECO:0007669"/>
    <property type="project" value="UniProtKB-UniRule"/>
</dbReference>
<keyword evidence="1" id="KW-0863">Zinc-finger</keyword>
<protein>
    <submittedName>
        <fullName evidence="4">Nanos-type domain-containing protein</fullName>
    </submittedName>
</protein>
<dbReference type="GO" id="GO:0008270">
    <property type="term" value="F:zinc ion binding"/>
    <property type="evidence" value="ECO:0007669"/>
    <property type="project" value="UniProtKB-KW"/>
</dbReference>
<reference evidence="4" key="1">
    <citation type="submission" date="2016-11" db="UniProtKB">
        <authorList>
            <consortium name="WormBaseParasite"/>
        </authorList>
    </citation>
    <scope>IDENTIFICATION</scope>
</reference>
<dbReference type="InterPro" id="IPR024161">
    <property type="entry name" value="Znf_nanos-typ"/>
</dbReference>
<organism evidence="3 4">
    <name type="scientific">Steinernema glaseri</name>
    <dbReference type="NCBI Taxonomy" id="37863"/>
    <lineage>
        <taxon>Eukaryota</taxon>
        <taxon>Metazoa</taxon>
        <taxon>Ecdysozoa</taxon>
        <taxon>Nematoda</taxon>
        <taxon>Chromadorea</taxon>
        <taxon>Rhabditida</taxon>
        <taxon>Tylenchina</taxon>
        <taxon>Panagrolaimomorpha</taxon>
        <taxon>Strongyloidoidea</taxon>
        <taxon>Steinernematidae</taxon>
        <taxon>Steinernema</taxon>
    </lineage>
</organism>
<keyword evidence="1" id="KW-0810">Translation regulation</keyword>
<evidence type="ECO:0000259" key="2">
    <source>
        <dbReference type="PROSITE" id="PS51522"/>
    </source>
</evidence>
<dbReference type="WBParaSite" id="L893_g21658.t1">
    <property type="protein sequence ID" value="L893_g21658.t1"/>
    <property type="gene ID" value="L893_g21658"/>
</dbReference>
<evidence type="ECO:0000256" key="1">
    <source>
        <dbReference type="PROSITE-ProRule" id="PRU00855"/>
    </source>
</evidence>